<sequence>MPSSLRSCQLAVVGGGIGGLAAALAAARAGRTVTLVERATRFGEIGAGLQLAPNASLALDELGVLADVQRTAVTPPRLVMMDAVSGVQITELDLRSAAYRERFRHPYLVTHRTDLHAALLAACQSHPLVTLHTGHTVTRAEQDDSGVRLHFEETLSLDEAERRVLMLVNPGLTDPPATVNTLYAGLQIILPGETAQAHRHTSNAFRFILEGSGAWTTVNGEPVHMAPGDLLLTPGWYWHDHTHRGDAPMIWLDALDYPLVNALEAGFYEKYPQRLQPVTRPDDAGSRQFLHGRLTPAWLTPDGPNSPVTRYTWTETARALDAIADTAEGSDVDGIVLEYTNPWTGGPVMPTIGCRIHRLRPGFQGAGSRHTASTVFNVVRGEGATLVDGVRLDWSQHDTFAVPGWSSYRHINTGPQDAVLFSYSDEPVMRSLGLYRAEPADPGA</sequence>
<dbReference type="PANTHER" id="PTHR41517">
    <property type="entry name" value="1,2-DIOXYGENASE PROTEIN-RELATED"/>
    <property type="match status" value="1"/>
</dbReference>
<dbReference type="Pfam" id="PF01494">
    <property type="entry name" value="FAD_binding_3"/>
    <property type="match status" value="1"/>
</dbReference>
<name>A0ABZ1WHW3_9ACTN</name>
<dbReference type="SUPFAM" id="SSF51905">
    <property type="entry name" value="FAD/NAD(P)-binding domain"/>
    <property type="match status" value="1"/>
</dbReference>
<dbReference type="RefSeq" id="WP_329493562.1">
    <property type="nucleotide sequence ID" value="NZ_CP108460.1"/>
</dbReference>
<dbReference type="Proteomes" id="UP001432014">
    <property type="component" value="Chromosome"/>
</dbReference>
<dbReference type="Gene3D" id="3.50.50.60">
    <property type="entry name" value="FAD/NAD(P)-binding domain"/>
    <property type="match status" value="1"/>
</dbReference>
<evidence type="ECO:0000259" key="3">
    <source>
        <dbReference type="Pfam" id="PF01494"/>
    </source>
</evidence>
<dbReference type="Pfam" id="PF07883">
    <property type="entry name" value="Cupin_2"/>
    <property type="match status" value="1"/>
</dbReference>
<proteinExistence type="predicted"/>
<dbReference type="InterPro" id="IPR002938">
    <property type="entry name" value="FAD-bd"/>
</dbReference>
<dbReference type="InterPro" id="IPR014710">
    <property type="entry name" value="RmlC-like_jellyroll"/>
</dbReference>
<evidence type="ECO:0000313" key="5">
    <source>
        <dbReference type="EMBL" id="WUS60343.1"/>
    </source>
</evidence>
<evidence type="ECO:0000256" key="1">
    <source>
        <dbReference type="ARBA" id="ARBA00022964"/>
    </source>
</evidence>
<keyword evidence="2" id="KW-0560">Oxidoreductase</keyword>
<dbReference type="InterPro" id="IPR036188">
    <property type="entry name" value="FAD/NAD-bd_sf"/>
</dbReference>
<dbReference type="InterPro" id="IPR013096">
    <property type="entry name" value="Cupin_2"/>
</dbReference>
<feature type="domain" description="Cupin type-2" evidence="4">
    <location>
        <begin position="186"/>
        <end position="253"/>
    </location>
</feature>
<dbReference type="Gene3D" id="2.60.120.10">
    <property type="entry name" value="Jelly Rolls"/>
    <property type="match status" value="1"/>
</dbReference>
<dbReference type="PANTHER" id="PTHR41517:SF1">
    <property type="entry name" value="CUPIN"/>
    <property type="match status" value="1"/>
</dbReference>
<evidence type="ECO:0000313" key="6">
    <source>
        <dbReference type="Proteomes" id="UP001432014"/>
    </source>
</evidence>
<dbReference type="InterPro" id="IPR047183">
    <property type="entry name" value="GDO-like"/>
</dbReference>
<keyword evidence="6" id="KW-1185">Reference proteome</keyword>
<dbReference type="CDD" id="cd02216">
    <property type="entry name" value="cupin_GDO-like_N"/>
    <property type="match status" value="1"/>
</dbReference>
<accession>A0ABZ1WHW3</accession>
<evidence type="ECO:0000256" key="2">
    <source>
        <dbReference type="ARBA" id="ARBA00023002"/>
    </source>
</evidence>
<reference evidence="5 6" key="1">
    <citation type="submission" date="2022-10" db="EMBL/GenBank/DDBJ databases">
        <title>The complete genomes of actinobacterial strains from the NBC collection.</title>
        <authorList>
            <person name="Joergensen T.S."/>
            <person name="Alvarez Arevalo M."/>
            <person name="Sterndorff E.B."/>
            <person name="Faurdal D."/>
            <person name="Vuksanovic O."/>
            <person name="Mourched A.-S."/>
            <person name="Charusanti P."/>
            <person name="Shaw S."/>
            <person name="Blin K."/>
            <person name="Weber T."/>
        </authorList>
    </citation>
    <scope>NUCLEOTIDE SEQUENCE [LARGE SCALE GENOMIC DNA]</scope>
    <source>
        <strain evidence="5 6">NBC_01247</strain>
    </source>
</reference>
<gene>
    <name evidence="5" type="ORF">OG469_35570</name>
</gene>
<dbReference type="CDD" id="cd06992">
    <property type="entry name" value="cupin_GDO-like_C"/>
    <property type="match status" value="1"/>
</dbReference>
<dbReference type="EMBL" id="CP108482">
    <property type="protein sequence ID" value="WUS60343.1"/>
    <property type="molecule type" value="Genomic_DNA"/>
</dbReference>
<dbReference type="SUPFAM" id="SSF51182">
    <property type="entry name" value="RmlC-like cupins"/>
    <property type="match status" value="1"/>
</dbReference>
<protein>
    <submittedName>
        <fullName evidence="5">Cupin domain-containing protein</fullName>
    </submittedName>
</protein>
<keyword evidence="1" id="KW-0223">Dioxygenase</keyword>
<dbReference type="InterPro" id="IPR011051">
    <property type="entry name" value="RmlC_Cupin_sf"/>
</dbReference>
<organism evidence="5 6">
    <name type="scientific">Kitasatospora herbaricolor</name>
    <dbReference type="NCBI Taxonomy" id="68217"/>
    <lineage>
        <taxon>Bacteria</taxon>
        <taxon>Bacillati</taxon>
        <taxon>Actinomycetota</taxon>
        <taxon>Actinomycetes</taxon>
        <taxon>Kitasatosporales</taxon>
        <taxon>Streptomycetaceae</taxon>
        <taxon>Kitasatospora</taxon>
    </lineage>
</organism>
<feature type="domain" description="FAD-binding" evidence="3">
    <location>
        <begin position="8"/>
        <end position="150"/>
    </location>
</feature>
<evidence type="ECO:0000259" key="4">
    <source>
        <dbReference type="Pfam" id="PF07883"/>
    </source>
</evidence>